<dbReference type="Proteomes" id="UP000058305">
    <property type="component" value="Chromosome"/>
</dbReference>
<evidence type="ECO:0000313" key="2">
    <source>
        <dbReference type="EMBL" id="AMB58336.1"/>
    </source>
</evidence>
<reference evidence="2 3" key="1">
    <citation type="journal article" date="2016" name="J. Biotechnol.">
        <title>First complete genome sequence of a species in the genus Microterricola, an extremophilic cold active enzyme producing bacterial strain ERGS5:02 isolated from Sikkim Himalaya.</title>
        <authorList>
            <person name="Himanshu"/>
            <person name="Swarnkar M.K."/>
            <person name="Singh D."/>
            <person name="Kumar R."/>
        </authorList>
    </citation>
    <scope>NUCLEOTIDE SEQUENCE [LARGE SCALE GENOMIC DNA]</scope>
    <source>
        <strain evidence="2 3">ERGS5:02</strain>
    </source>
</reference>
<reference evidence="3" key="2">
    <citation type="submission" date="2016-01" db="EMBL/GenBank/DDBJ databases">
        <title>First complete genome sequence of a species in the genus Microterricola, an extremophilic cold active enzyme producing strain ERGS5:02 isolated from Sikkim Himalaya.</title>
        <authorList>
            <person name="Kumar R."/>
            <person name="Singh D."/>
            <person name="Swarnkar M.K."/>
        </authorList>
    </citation>
    <scope>NUCLEOTIDE SEQUENCE [LARGE SCALE GENOMIC DNA]</scope>
    <source>
        <strain evidence="3">ERGS5:02</strain>
    </source>
</reference>
<accession>A0A0X8E0Z9</accession>
<dbReference type="InterPro" id="IPR018547">
    <property type="entry name" value="AbiEi_C"/>
</dbReference>
<keyword evidence="3" id="KW-1185">Reference proteome</keyword>
<dbReference type="OrthoDB" id="4802815at2"/>
<dbReference type="RefSeq" id="WP_067227030.1">
    <property type="nucleotide sequence ID" value="NZ_CP014145.1"/>
</dbReference>
<evidence type="ECO:0000259" key="1">
    <source>
        <dbReference type="Pfam" id="PF09407"/>
    </source>
</evidence>
<dbReference type="KEGG" id="mvd:AWU67_05135"/>
<gene>
    <name evidence="2" type="ORF">AWU67_05135</name>
</gene>
<dbReference type="EMBL" id="CP014145">
    <property type="protein sequence ID" value="AMB58336.1"/>
    <property type="molecule type" value="Genomic_DNA"/>
</dbReference>
<proteinExistence type="predicted"/>
<dbReference type="AlphaFoldDB" id="A0A0X8E0Z9"/>
<protein>
    <recommendedName>
        <fullName evidence="1">AbiEi antitoxin C-terminal domain-containing protein</fullName>
    </recommendedName>
</protein>
<evidence type="ECO:0000313" key="3">
    <source>
        <dbReference type="Proteomes" id="UP000058305"/>
    </source>
</evidence>
<organism evidence="2 3">
    <name type="scientific">Microterricola viridarii</name>
    <dbReference type="NCBI Taxonomy" id="412690"/>
    <lineage>
        <taxon>Bacteria</taxon>
        <taxon>Bacillati</taxon>
        <taxon>Actinomycetota</taxon>
        <taxon>Actinomycetes</taxon>
        <taxon>Micrococcales</taxon>
        <taxon>Microbacteriaceae</taxon>
        <taxon>Microterricola</taxon>
    </lineage>
</organism>
<sequence length="187" mass="19466">MHTRTASLLLGPTELSVAELSAASLDGEVYPIAGRYCPVDLPVFPSLRAAGLLALLPEHAFVERLSAAWLHGALERQPVHTQIAVPAGVAARSHRGRTLTLRQVAVSPAELTLVGGCPVTTPERTLVDVLLDGALGDTEAVAVAAALAAATAVSPAAAHGALRSRRSVPNRALAERRLSDLTEASRR</sequence>
<feature type="domain" description="AbiEi antitoxin C-terminal" evidence="1">
    <location>
        <begin position="64"/>
        <end position="131"/>
    </location>
</feature>
<dbReference type="Pfam" id="PF09407">
    <property type="entry name" value="AbiEi_1"/>
    <property type="match status" value="1"/>
</dbReference>
<name>A0A0X8E0Z9_9MICO</name>